<organism evidence="1 2">
    <name type="scientific">Streptomyces hiroshimensis</name>
    <dbReference type="NCBI Taxonomy" id="66424"/>
    <lineage>
        <taxon>Bacteria</taxon>
        <taxon>Bacillati</taxon>
        <taxon>Actinomycetota</taxon>
        <taxon>Actinomycetes</taxon>
        <taxon>Kitasatosporales</taxon>
        <taxon>Streptomycetaceae</taxon>
        <taxon>Streptomyces</taxon>
    </lineage>
</organism>
<name>A0ABQ2Y9Z0_9ACTN</name>
<gene>
    <name evidence="1" type="ORF">GCM10010324_23860</name>
</gene>
<dbReference type="EMBL" id="BMUT01000004">
    <property type="protein sequence ID" value="GGX77562.1"/>
    <property type="molecule type" value="Genomic_DNA"/>
</dbReference>
<protein>
    <submittedName>
        <fullName evidence="1">Uncharacterized protein</fullName>
    </submittedName>
</protein>
<comment type="caution">
    <text evidence="1">The sequence shown here is derived from an EMBL/GenBank/DDBJ whole genome shotgun (WGS) entry which is preliminary data.</text>
</comment>
<evidence type="ECO:0000313" key="1">
    <source>
        <dbReference type="EMBL" id="GGX77562.1"/>
    </source>
</evidence>
<reference evidence="2" key="1">
    <citation type="journal article" date="2019" name="Int. J. Syst. Evol. Microbiol.">
        <title>The Global Catalogue of Microorganisms (GCM) 10K type strain sequencing project: providing services to taxonomists for standard genome sequencing and annotation.</title>
        <authorList>
            <consortium name="The Broad Institute Genomics Platform"/>
            <consortium name="The Broad Institute Genome Sequencing Center for Infectious Disease"/>
            <person name="Wu L."/>
            <person name="Ma J."/>
        </authorList>
    </citation>
    <scope>NUCLEOTIDE SEQUENCE [LARGE SCALE GENOMIC DNA]</scope>
    <source>
        <strain evidence="2">JCM 4586</strain>
    </source>
</reference>
<accession>A0ABQ2Y9Z0</accession>
<dbReference type="Proteomes" id="UP000659223">
    <property type="component" value="Unassembled WGS sequence"/>
</dbReference>
<keyword evidence="2" id="KW-1185">Reference proteome</keyword>
<evidence type="ECO:0000313" key="2">
    <source>
        <dbReference type="Proteomes" id="UP000659223"/>
    </source>
</evidence>
<proteinExistence type="predicted"/>
<sequence>MASPGPADPPPCRECIALSTDLREAQNSNDEIGLLVVRARITRHFKTTHGSKVDA</sequence>